<organism evidence="2 3">
    <name type="scientific">Mesorhabditis belari</name>
    <dbReference type="NCBI Taxonomy" id="2138241"/>
    <lineage>
        <taxon>Eukaryota</taxon>
        <taxon>Metazoa</taxon>
        <taxon>Ecdysozoa</taxon>
        <taxon>Nematoda</taxon>
        <taxon>Chromadorea</taxon>
        <taxon>Rhabditida</taxon>
        <taxon>Rhabditina</taxon>
        <taxon>Rhabditomorpha</taxon>
        <taxon>Rhabditoidea</taxon>
        <taxon>Rhabditidae</taxon>
        <taxon>Mesorhabditinae</taxon>
        <taxon>Mesorhabditis</taxon>
    </lineage>
</organism>
<name>A0AAF3ES94_9BILA</name>
<evidence type="ECO:0000313" key="2">
    <source>
        <dbReference type="Proteomes" id="UP000887575"/>
    </source>
</evidence>
<evidence type="ECO:0000256" key="1">
    <source>
        <dbReference type="SAM" id="MobiDB-lite"/>
    </source>
</evidence>
<dbReference type="AlphaFoldDB" id="A0AAF3ES94"/>
<proteinExistence type="predicted"/>
<dbReference type="Proteomes" id="UP000887575">
    <property type="component" value="Unassembled WGS sequence"/>
</dbReference>
<protein>
    <submittedName>
        <fullName evidence="3">Uncharacterized protein</fullName>
    </submittedName>
</protein>
<feature type="region of interest" description="Disordered" evidence="1">
    <location>
        <begin position="47"/>
        <end position="72"/>
    </location>
</feature>
<feature type="region of interest" description="Disordered" evidence="1">
    <location>
        <begin position="1"/>
        <end position="24"/>
    </location>
</feature>
<accession>A0AAF3ES94</accession>
<feature type="compositionally biased region" description="Low complexity" evidence="1">
    <location>
        <begin position="60"/>
        <end position="72"/>
    </location>
</feature>
<sequence length="89" mass="9641">MQEAGKEPFGGGNPAEAEEFNGDPQRFLATYLPSDVVFLQDHIPEPDVNIDIPPAEMESDPVQPVDPVDVPDASSNVEAIVPENLENKI</sequence>
<dbReference type="WBParaSite" id="MBELARI_LOCUS170">
    <property type="protein sequence ID" value="MBELARI_LOCUS170"/>
    <property type="gene ID" value="MBELARI_LOCUS170"/>
</dbReference>
<evidence type="ECO:0000313" key="3">
    <source>
        <dbReference type="WBParaSite" id="MBELARI_LOCUS170"/>
    </source>
</evidence>
<reference evidence="3" key="1">
    <citation type="submission" date="2024-02" db="UniProtKB">
        <authorList>
            <consortium name="WormBaseParasite"/>
        </authorList>
    </citation>
    <scope>IDENTIFICATION</scope>
</reference>
<keyword evidence="2" id="KW-1185">Reference proteome</keyword>